<sequence length="68" mass="7967">MQTPIVSMCYRYRHEVVHFKDKLYMIGGGTALTAFPLNEIDSFDIVSHRWEKVLTKPYHRKSRPKGGE</sequence>
<protein>
    <recommendedName>
        <fullName evidence="4">Kelch domain-containing protein 10</fullName>
    </recommendedName>
</protein>
<keyword evidence="2" id="KW-0677">Repeat</keyword>
<evidence type="ECO:0000256" key="3">
    <source>
        <dbReference type="ARBA" id="ARBA00038487"/>
    </source>
</evidence>
<dbReference type="Pfam" id="PF01344">
    <property type="entry name" value="Kelch_1"/>
    <property type="match status" value="1"/>
</dbReference>
<dbReference type="Gene3D" id="2.120.10.80">
    <property type="entry name" value="Kelch-type beta propeller"/>
    <property type="match status" value="1"/>
</dbReference>
<gene>
    <name evidence="5" type="ORF">DPMN_122083</name>
</gene>
<keyword evidence="1" id="KW-0880">Kelch repeat</keyword>
<name>A0A9D4GUT0_DREPO</name>
<dbReference type="Proteomes" id="UP000828390">
    <property type="component" value="Unassembled WGS sequence"/>
</dbReference>
<organism evidence="5 6">
    <name type="scientific">Dreissena polymorpha</name>
    <name type="common">Zebra mussel</name>
    <name type="synonym">Mytilus polymorpha</name>
    <dbReference type="NCBI Taxonomy" id="45954"/>
    <lineage>
        <taxon>Eukaryota</taxon>
        <taxon>Metazoa</taxon>
        <taxon>Spiralia</taxon>
        <taxon>Lophotrochozoa</taxon>
        <taxon>Mollusca</taxon>
        <taxon>Bivalvia</taxon>
        <taxon>Autobranchia</taxon>
        <taxon>Heteroconchia</taxon>
        <taxon>Euheterodonta</taxon>
        <taxon>Imparidentia</taxon>
        <taxon>Neoheterodontei</taxon>
        <taxon>Myida</taxon>
        <taxon>Dreissenoidea</taxon>
        <taxon>Dreissenidae</taxon>
        <taxon>Dreissena</taxon>
    </lineage>
</organism>
<comment type="similarity">
    <text evidence="3">Belongs to the KLHDC10 family.</text>
</comment>
<evidence type="ECO:0000313" key="5">
    <source>
        <dbReference type="EMBL" id="KAH3820337.1"/>
    </source>
</evidence>
<proteinExistence type="inferred from homology"/>
<dbReference type="EMBL" id="JAIWYP010000005">
    <property type="protein sequence ID" value="KAH3820337.1"/>
    <property type="molecule type" value="Genomic_DNA"/>
</dbReference>
<dbReference type="InterPro" id="IPR015915">
    <property type="entry name" value="Kelch-typ_b-propeller"/>
</dbReference>
<dbReference type="PANTHER" id="PTHR46428:SF1">
    <property type="entry name" value="KELCH DOMAIN-CONTAINING PROTEIN 10"/>
    <property type="match status" value="1"/>
</dbReference>
<evidence type="ECO:0000256" key="4">
    <source>
        <dbReference type="ARBA" id="ARBA00041041"/>
    </source>
</evidence>
<evidence type="ECO:0000313" key="6">
    <source>
        <dbReference type="Proteomes" id="UP000828390"/>
    </source>
</evidence>
<reference evidence="5" key="1">
    <citation type="journal article" date="2019" name="bioRxiv">
        <title>The Genome of the Zebra Mussel, Dreissena polymorpha: A Resource for Invasive Species Research.</title>
        <authorList>
            <person name="McCartney M.A."/>
            <person name="Auch B."/>
            <person name="Kono T."/>
            <person name="Mallez S."/>
            <person name="Zhang Y."/>
            <person name="Obille A."/>
            <person name="Becker A."/>
            <person name="Abrahante J.E."/>
            <person name="Garbe J."/>
            <person name="Badalamenti J.P."/>
            <person name="Herman A."/>
            <person name="Mangelson H."/>
            <person name="Liachko I."/>
            <person name="Sullivan S."/>
            <person name="Sone E.D."/>
            <person name="Koren S."/>
            <person name="Silverstein K.A.T."/>
            <person name="Beckman K.B."/>
            <person name="Gohl D.M."/>
        </authorList>
    </citation>
    <scope>NUCLEOTIDE SEQUENCE</scope>
    <source>
        <strain evidence="5">Duluth1</strain>
        <tissue evidence="5">Whole animal</tissue>
    </source>
</reference>
<dbReference type="AlphaFoldDB" id="A0A9D4GUT0"/>
<dbReference type="InterPro" id="IPR052125">
    <property type="entry name" value="KLHDC10"/>
</dbReference>
<evidence type="ECO:0000256" key="1">
    <source>
        <dbReference type="ARBA" id="ARBA00022441"/>
    </source>
</evidence>
<accession>A0A9D4GUT0</accession>
<dbReference type="PANTHER" id="PTHR46428">
    <property type="entry name" value="KELCH DOMAIN-CONTAINING PROTEIN 10"/>
    <property type="match status" value="1"/>
</dbReference>
<comment type="caution">
    <text evidence="5">The sequence shown here is derived from an EMBL/GenBank/DDBJ whole genome shotgun (WGS) entry which is preliminary data.</text>
</comment>
<reference evidence="5" key="2">
    <citation type="submission" date="2020-11" db="EMBL/GenBank/DDBJ databases">
        <authorList>
            <person name="McCartney M.A."/>
            <person name="Auch B."/>
            <person name="Kono T."/>
            <person name="Mallez S."/>
            <person name="Becker A."/>
            <person name="Gohl D.M."/>
            <person name="Silverstein K.A.T."/>
            <person name="Koren S."/>
            <person name="Bechman K.B."/>
            <person name="Herman A."/>
            <person name="Abrahante J.E."/>
            <person name="Garbe J."/>
        </authorList>
    </citation>
    <scope>NUCLEOTIDE SEQUENCE</scope>
    <source>
        <strain evidence="5">Duluth1</strain>
        <tissue evidence="5">Whole animal</tissue>
    </source>
</reference>
<evidence type="ECO:0000256" key="2">
    <source>
        <dbReference type="ARBA" id="ARBA00022737"/>
    </source>
</evidence>
<dbReference type="SUPFAM" id="SSF117281">
    <property type="entry name" value="Kelch motif"/>
    <property type="match status" value="1"/>
</dbReference>
<keyword evidence="6" id="KW-1185">Reference proteome</keyword>
<dbReference type="InterPro" id="IPR006652">
    <property type="entry name" value="Kelch_1"/>
</dbReference>
<dbReference type="GO" id="GO:0032874">
    <property type="term" value="P:positive regulation of stress-activated MAPK cascade"/>
    <property type="evidence" value="ECO:0007669"/>
    <property type="project" value="TreeGrafter"/>
</dbReference>